<dbReference type="AlphaFoldDB" id="T1KSL8"/>
<dbReference type="EMBL" id="CAEY01000505">
    <property type="status" value="NOT_ANNOTATED_CDS"/>
    <property type="molecule type" value="Genomic_DNA"/>
</dbReference>
<reference evidence="3" key="1">
    <citation type="submission" date="2011-08" db="EMBL/GenBank/DDBJ databases">
        <authorList>
            <person name="Rombauts S."/>
        </authorList>
    </citation>
    <scope>NUCLEOTIDE SEQUENCE</scope>
    <source>
        <strain evidence="3">London</strain>
    </source>
</reference>
<keyword evidence="3" id="KW-1185">Reference proteome</keyword>
<accession>T1KSL8</accession>
<proteinExistence type="predicted"/>
<dbReference type="EnsemblMetazoa" id="tetur20g00070.1">
    <property type="protein sequence ID" value="tetur20g00070.1"/>
    <property type="gene ID" value="tetur20g00070"/>
</dbReference>
<evidence type="ECO:0000256" key="1">
    <source>
        <dbReference type="SAM" id="MobiDB-lite"/>
    </source>
</evidence>
<feature type="region of interest" description="Disordered" evidence="1">
    <location>
        <begin position="134"/>
        <end position="175"/>
    </location>
</feature>
<feature type="compositionally biased region" description="Low complexity" evidence="1">
    <location>
        <begin position="147"/>
        <end position="158"/>
    </location>
</feature>
<dbReference type="Proteomes" id="UP000015104">
    <property type="component" value="Unassembled WGS sequence"/>
</dbReference>
<evidence type="ECO:0000313" key="2">
    <source>
        <dbReference type="EnsemblMetazoa" id="tetur20g00070.1"/>
    </source>
</evidence>
<evidence type="ECO:0008006" key="4">
    <source>
        <dbReference type="Google" id="ProtNLM"/>
    </source>
</evidence>
<dbReference type="HOGENOM" id="CLU_850808_0_0_1"/>
<name>T1KSL8_TETUR</name>
<sequence length="327" mass="37086">MKSLYAREDMPKLVLTDMVNRRIDEIRTLYERKPILEDAKIFCNSTEQSLQLLLESMDSNDTRINDLSDKGSIPNASPKTLEGARLKFQNASPELELTTPTIEESLFADSMYAQLKAKSEQTLGRRGCTLVQPVASTSQSAEPMEISSSSQETTTSEKTSIDEPADDSHNKRPADLVVSAEKIKKIVEFTKDHSYGQAAKKFNKSKSFIQDVIESQRSGGTRRAKVQSVKDYCQSKFAEHRRNGNIIHYWNIQEWARQQATAVGLEGFKVSASFLNRFKKANNIVSRKITKFLTRREVTSEAEILQRAKEFVNDINAFTAENVRDDW</sequence>
<evidence type="ECO:0000313" key="3">
    <source>
        <dbReference type="Proteomes" id="UP000015104"/>
    </source>
</evidence>
<organism evidence="2 3">
    <name type="scientific">Tetranychus urticae</name>
    <name type="common">Two-spotted spider mite</name>
    <dbReference type="NCBI Taxonomy" id="32264"/>
    <lineage>
        <taxon>Eukaryota</taxon>
        <taxon>Metazoa</taxon>
        <taxon>Ecdysozoa</taxon>
        <taxon>Arthropoda</taxon>
        <taxon>Chelicerata</taxon>
        <taxon>Arachnida</taxon>
        <taxon>Acari</taxon>
        <taxon>Acariformes</taxon>
        <taxon>Trombidiformes</taxon>
        <taxon>Prostigmata</taxon>
        <taxon>Eleutherengona</taxon>
        <taxon>Raphignathae</taxon>
        <taxon>Tetranychoidea</taxon>
        <taxon>Tetranychidae</taxon>
        <taxon>Tetranychus</taxon>
    </lineage>
</organism>
<protein>
    <recommendedName>
        <fullName evidence="4">HTH CENPB-type domain-containing protein</fullName>
    </recommendedName>
</protein>
<reference evidence="2" key="2">
    <citation type="submission" date="2015-06" db="UniProtKB">
        <authorList>
            <consortium name="EnsemblMetazoa"/>
        </authorList>
    </citation>
    <scope>IDENTIFICATION</scope>
</reference>